<gene>
    <name evidence="7" type="ORF">SAMN05421780_10147</name>
</gene>
<sequence>MLSVVARALAALSINKLFALYFGATGVALLSHFQNLTGILIALPNDGINRGMIKYASSPKASVRRRAWLAGLGWQALVMIVITLLLWFFGDYFLAEFEYSNTSAWLIVFFGGLWLYALHFFFLGVLLSEQKLLPYTFINIGGSVAVVLICGVLVWQWHTSLGWALIYFWIGTTLVGLFSWVYVWRTVRFSLPIRWLFSTKFYQFFWRNSPFRAIGGYVLTALAVVTFGRMVDFHVREYVIHRFGMEQTGWWQAVVRLGDLYILPTTAIINSIFYPKITNSLPDKALVRSYVREVMRWVVPAAALGFGAMFLVKEYALVWVNAAGFEQAAFLMKYQMAGDFMKVISYFFASIVVAQARVRLMLVMELLSVSVYLSCIFTLAPSWGIEGIALSHLIRYCFYTSTLYALYRYHFRNNGELM</sequence>
<evidence type="ECO:0000313" key="7">
    <source>
        <dbReference type="EMBL" id="SFB71253.1"/>
    </source>
</evidence>
<feature type="transmembrane region" description="Helical" evidence="6">
    <location>
        <begin position="360"/>
        <end position="383"/>
    </location>
</feature>
<name>A0A1I1DFE8_9BACT</name>
<accession>A0A1I1DFE8</accession>
<dbReference type="PANTHER" id="PTHR30250:SF30">
    <property type="entry name" value="LIPID III FLIPPASE"/>
    <property type="match status" value="1"/>
</dbReference>
<dbReference type="PANTHER" id="PTHR30250">
    <property type="entry name" value="PST FAMILY PREDICTED COLANIC ACID TRANSPORTER"/>
    <property type="match status" value="1"/>
</dbReference>
<dbReference type="InterPro" id="IPR050833">
    <property type="entry name" value="Poly_Biosynth_Transport"/>
</dbReference>
<feature type="transmembrane region" description="Helical" evidence="6">
    <location>
        <begin position="161"/>
        <end position="184"/>
    </location>
</feature>
<feature type="transmembrane region" description="Helical" evidence="6">
    <location>
        <begin position="67"/>
        <end position="90"/>
    </location>
</feature>
<dbReference type="STRING" id="927664.SAMN05421780_10147"/>
<keyword evidence="8" id="KW-1185">Reference proteome</keyword>
<evidence type="ECO:0000256" key="3">
    <source>
        <dbReference type="ARBA" id="ARBA00022692"/>
    </source>
</evidence>
<feature type="transmembrane region" description="Helical" evidence="6">
    <location>
        <begin position="210"/>
        <end position="230"/>
    </location>
</feature>
<proteinExistence type="predicted"/>
<evidence type="ECO:0000256" key="1">
    <source>
        <dbReference type="ARBA" id="ARBA00004651"/>
    </source>
</evidence>
<evidence type="ECO:0000256" key="6">
    <source>
        <dbReference type="SAM" id="Phobius"/>
    </source>
</evidence>
<feature type="transmembrane region" description="Helical" evidence="6">
    <location>
        <begin position="132"/>
        <end position="155"/>
    </location>
</feature>
<dbReference type="GO" id="GO:0005886">
    <property type="term" value="C:plasma membrane"/>
    <property type="evidence" value="ECO:0007669"/>
    <property type="project" value="UniProtKB-SubCell"/>
</dbReference>
<dbReference type="AlphaFoldDB" id="A0A1I1DFE8"/>
<feature type="transmembrane region" description="Helical" evidence="6">
    <location>
        <begin position="102"/>
        <end position="125"/>
    </location>
</feature>
<organism evidence="7 8">
    <name type="scientific">Flexibacter flexilis DSM 6793</name>
    <dbReference type="NCBI Taxonomy" id="927664"/>
    <lineage>
        <taxon>Bacteria</taxon>
        <taxon>Pseudomonadati</taxon>
        <taxon>Bacteroidota</taxon>
        <taxon>Cytophagia</taxon>
        <taxon>Cytophagales</taxon>
        <taxon>Flexibacteraceae</taxon>
        <taxon>Flexibacter</taxon>
    </lineage>
</organism>
<protein>
    <submittedName>
        <fullName evidence="7">Membrane protein involved in the export of O-antigen and teichoic acid</fullName>
    </submittedName>
</protein>
<feature type="transmembrane region" description="Helical" evidence="6">
    <location>
        <begin position="250"/>
        <end position="273"/>
    </location>
</feature>
<evidence type="ECO:0000256" key="5">
    <source>
        <dbReference type="ARBA" id="ARBA00023136"/>
    </source>
</evidence>
<comment type="subcellular location">
    <subcellularLocation>
        <location evidence="1">Cell membrane</location>
        <topology evidence="1">Multi-pass membrane protein</topology>
    </subcellularLocation>
</comment>
<feature type="transmembrane region" description="Helical" evidence="6">
    <location>
        <begin position="294"/>
        <end position="312"/>
    </location>
</feature>
<evidence type="ECO:0000313" key="8">
    <source>
        <dbReference type="Proteomes" id="UP000199514"/>
    </source>
</evidence>
<evidence type="ECO:0000256" key="4">
    <source>
        <dbReference type="ARBA" id="ARBA00022989"/>
    </source>
</evidence>
<reference evidence="7 8" key="1">
    <citation type="submission" date="2016-10" db="EMBL/GenBank/DDBJ databases">
        <authorList>
            <person name="de Groot N.N."/>
        </authorList>
    </citation>
    <scope>NUCLEOTIDE SEQUENCE [LARGE SCALE GENOMIC DNA]</scope>
    <source>
        <strain evidence="7 8">DSM 6793</strain>
    </source>
</reference>
<feature type="transmembrane region" description="Helical" evidence="6">
    <location>
        <begin position="332"/>
        <end position="353"/>
    </location>
</feature>
<dbReference type="Proteomes" id="UP000199514">
    <property type="component" value="Unassembled WGS sequence"/>
</dbReference>
<keyword evidence="2" id="KW-1003">Cell membrane</keyword>
<keyword evidence="5 6" id="KW-0472">Membrane</keyword>
<keyword evidence="4 6" id="KW-1133">Transmembrane helix</keyword>
<feature type="transmembrane region" description="Helical" evidence="6">
    <location>
        <begin position="20"/>
        <end position="43"/>
    </location>
</feature>
<keyword evidence="3 6" id="KW-0812">Transmembrane</keyword>
<evidence type="ECO:0000256" key="2">
    <source>
        <dbReference type="ARBA" id="ARBA00022475"/>
    </source>
</evidence>
<dbReference type="EMBL" id="FOLE01000001">
    <property type="protein sequence ID" value="SFB71253.1"/>
    <property type="molecule type" value="Genomic_DNA"/>
</dbReference>
<feature type="transmembrane region" description="Helical" evidence="6">
    <location>
        <begin position="389"/>
        <end position="407"/>
    </location>
</feature>